<dbReference type="GO" id="GO:0016679">
    <property type="term" value="F:oxidoreductase activity, acting on diphenols and related substances as donors"/>
    <property type="evidence" value="ECO:0007669"/>
    <property type="project" value="TreeGrafter"/>
</dbReference>
<protein>
    <recommendedName>
        <fullName evidence="8">Protein-methionine-sulfoxide reductase heme-binding subunit MsrQ</fullName>
    </recommendedName>
    <alternativeName>
        <fullName evidence="8">Flavocytochrome MsrQ</fullName>
    </alternativeName>
</protein>
<comment type="subunit">
    <text evidence="8">Heterodimer of a catalytic subunit (MsrP) and a heme-binding subunit (MsrQ).</text>
</comment>
<feature type="transmembrane region" description="Helical" evidence="8">
    <location>
        <begin position="150"/>
        <end position="167"/>
    </location>
</feature>
<dbReference type="PANTHER" id="PTHR36964:SF1">
    <property type="entry name" value="PROTEIN-METHIONINE-SULFOXIDE REDUCTASE HEME-BINDING SUBUNIT MSRQ"/>
    <property type="match status" value="1"/>
</dbReference>
<evidence type="ECO:0000256" key="8">
    <source>
        <dbReference type="HAMAP-Rule" id="MF_01207"/>
    </source>
</evidence>
<keyword evidence="8" id="KW-1003">Cell membrane</keyword>
<evidence type="ECO:0000256" key="5">
    <source>
        <dbReference type="ARBA" id="ARBA00022989"/>
    </source>
</evidence>
<dbReference type="NCBIfam" id="NF003831">
    <property type="entry name" value="PRK05419.1-2"/>
    <property type="match status" value="1"/>
</dbReference>
<dbReference type="Pfam" id="PF01794">
    <property type="entry name" value="Ferric_reduct"/>
    <property type="match status" value="1"/>
</dbReference>
<dbReference type="InterPro" id="IPR022837">
    <property type="entry name" value="MsrQ-like"/>
</dbReference>
<dbReference type="AlphaFoldDB" id="A0A975AMZ6"/>
<comment type="cofactor">
    <cofactor evidence="8">
        <name>FMN</name>
        <dbReference type="ChEBI" id="CHEBI:58210"/>
    </cofactor>
    <text evidence="8">Binds 1 FMN per subunit.</text>
</comment>
<gene>
    <name evidence="8 10" type="primary">msrQ</name>
    <name evidence="10" type="ORF">JYB88_08120</name>
</gene>
<organism evidence="10 11">
    <name type="scientific">Shewanella cyperi</name>
    <dbReference type="NCBI Taxonomy" id="2814292"/>
    <lineage>
        <taxon>Bacteria</taxon>
        <taxon>Pseudomonadati</taxon>
        <taxon>Pseudomonadota</taxon>
        <taxon>Gammaproteobacteria</taxon>
        <taxon>Alteromonadales</taxon>
        <taxon>Shewanellaceae</taxon>
        <taxon>Shewanella</taxon>
    </lineage>
</organism>
<dbReference type="RefSeq" id="WP_207326266.1">
    <property type="nucleotide sequence ID" value="NZ_CP071504.1"/>
</dbReference>
<keyword evidence="4 8" id="KW-0812">Transmembrane</keyword>
<accession>A0A975AMZ6</accession>
<feature type="transmembrane region" description="Helical" evidence="8">
    <location>
        <begin position="12"/>
        <end position="32"/>
    </location>
</feature>
<dbReference type="HAMAP" id="MF_01207">
    <property type="entry name" value="MsrQ"/>
    <property type="match status" value="1"/>
</dbReference>
<dbReference type="KEGG" id="scyp:JYB88_08120"/>
<keyword evidence="8" id="KW-0479">Metal-binding</keyword>
<feature type="transmembrane region" description="Helical" evidence="8">
    <location>
        <begin position="81"/>
        <end position="105"/>
    </location>
</feature>
<sequence length="202" mass="23059">MMRLTPKQLPWLKALLHLACALPLCWLIILVMTDNAGGDPVQFIIHYTGKGTLNALAATLCVSPLARWLKWPLLIQCRRLLGLWCFAFGVLHLLAFLSLDLLFAWSMLLSEIVKRPYLVVGASGLLILTALALTSFKAAQRKMGRRWQQLHNWVYLAAMLGPVHYFWSVKSEIIEPSIYLGAFILLLYLRRDRLMRWLSITA</sequence>
<evidence type="ECO:0000256" key="1">
    <source>
        <dbReference type="ARBA" id="ARBA00004141"/>
    </source>
</evidence>
<keyword evidence="5 8" id="KW-1133">Transmembrane helix</keyword>
<evidence type="ECO:0000256" key="4">
    <source>
        <dbReference type="ARBA" id="ARBA00022692"/>
    </source>
</evidence>
<evidence type="ECO:0000256" key="3">
    <source>
        <dbReference type="ARBA" id="ARBA00022617"/>
    </source>
</evidence>
<evidence type="ECO:0000256" key="6">
    <source>
        <dbReference type="ARBA" id="ARBA00023004"/>
    </source>
</evidence>
<dbReference type="PANTHER" id="PTHR36964">
    <property type="entry name" value="PROTEIN-METHIONINE-SULFOXIDE REDUCTASE HEME-BINDING SUBUNIT MSRQ"/>
    <property type="match status" value="1"/>
</dbReference>
<dbReference type="Proteomes" id="UP000663281">
    <property type="component" value="Chromosome"/>
</dbReference>
<keyword evidence="8" id="KW-0288">FMN</keyword>
<evidence type="ECO:0000259" key="9">
    <source>
        <dbReference type="Pfam" id="PF01794"/>
    </source>
</evidence>
<proteinExistence type="inferred from homology"/>
<keyword evidence="11" id="KW-1185">Reference proteome</keyword>
<evidence type="ECO:0000256" key="2">
    <source>
        <dbReference type="ARBA" id="ARBA00022448"/>
    </source>
</evidence>
<dbReference type="GO" id="GO:0046872">
    <property type="term" value="F:metal ion binding"/>
    <property type="evidence" value="ECO:0007669"/>
    <property type="project" value="UniProtKB-KW"/>
</dbReference>
<feature type="transmembrane region" description="Helical" evidence="8">
    <location>
        <begin position="173"/>
        <end position="189"/>
    </location>
</feature>
<dbReference type="EMBL" id="CP071504">
    <property type="protein sequence ID" value="QSX31833.1"/>
    <property type="molecule type" value="Genomic_DNA"/>
</dbReference>
<dbReference type="GO" id="GO:0010181">
    <property type="term" value="F:FMN binding"/>
    <property type="evidence" value="ECO:0007669"/>
    <property type="project" value="UniProtKB-UniRule"/>
</dbReference>
<keyword evidence="6 8" id="KW-0408">Iron</keyword>
<dbReference type="GO" id="GO:0020037">
    <property type="term" value="F:heme binding"/>
    <property type="evidence" value="ECO:0007669"/>
    <property type="project" value="UniProtKB-UniRule"/>
</dbReference>
<comment type="function">
    <text evidence="8">Part of the MsrPQ system that repairs oxidized periplasmic proteins containing methionine sulfoxide residues (Met-O), using respiratory chain electrons. Thus protects these proteins from oxidative-stress damage caused by reactive species of oxygen and chlorine generated by the host defense mechanisms. MsrPQ is essential for the maintenance of envelope integrity under bleach stress, rescuing a wide series of structurally unrelated periplasmic proteins from methionine oxidation. MsrQ provides electrons for reduction to the reductase catalytic subunit MsrP, using the quinone pool of the respiratory chain.</text>
</comment>
<name>A0A975AMZ6_9GAMM</name>
<comment type="subcellular location">
    <subcellularLocation>
        <location evidence="8">Cell membrane</location>
        <topology evidence="8">Multi-pass membrane protein</topology>
    </subcellularLocation>
    <subcellularLocation>
        <location evidence="1">Membrane</location>
        <topology evidence="1">Multi-pass membrane protein</topology>
    </subcellularLocation>
</comment>
<keyword evidence="2 8" id="KW-0813">Transport</keyword>
<feature type="domain" description="Ferric oxidoreductase" evidence="9">
    <location>
        <begin position="62"/>
        <end position="161"/>
    </location>
</feature>
<feature type="transmembrane region" description="Helical" evidence="8">
    <location>
        <begin position="52"/>
        <end position="69"/>
    </location>
</feature>
<comment type="cofactor">
    <cofactor evidence="8">
        <name>heme b</name>
        <dbReference type="ChEBI" id="CHEBI:60344"/>
    </cofactor>
    <text evidence="8">Binds 1 heme b (iron(II)-protoporphyrin IX) group per subunit.</text>
</comment>
<keyword evidence="8" id="KW-0249">Electron transport</keyword>
<dbReference type="InterPro" id="IPR013130">
    <property type="entry name" value="Fe3_Rdtase_TM_dom"/>
</dbReference>
<feature type="transmembrane region" description="Helical" evidence="8">
    <location>
        <begin position="117"/>
        <end position="138"/>
    </location>
</feature>
<evidence type="ECO:0000256" key="7">
    <source>
        <dbReference type="ARBA" id="ARBA00023136"/>
    </source>
</evidence>
<reference evidence="10 11" key="1">
    <citation type="submission" date="2021-03" db="EMBL/GenBank/DDBJ databases">
        <title>Novel species identification of genus Shewanella.</title>
        <authorList>
            <person name="Liu G."/>
            <person name="Zhang Q."/>
        </authorList>
    </citation>
    <scope>NUCLEOTIDE SEQUENCE [LARGE SCALE GENOMIC DNA]</scope>
    <source>
        <strain evidence="10 11">FJAT-53726</strain>
    </source>
</reference>
<evidence type="ECO:0000313" key="10">
    <source>
        <dbReference type="EMBL" id="QSX31833.1"/>
    </source>
</evidence>
<keyword evidence="8" id="KW-0285">Flavoprotein</keyword>
<evidence type="ECO:0000313" key="11">
    <source>
        <dbReference type="Proteomes" id="UP000663281"/>
    </source>
</evidence>
<comment type="similarity">
    <text evidence="8">Belongs to the MsrQ family.</text>
</comment>
<dbReference type="GO" id="GO:0030091">
    <property type="term" value="P:protein repair"/>
    <property type="evidence" value="ECO:0007669"/>
    <property type="project" value="UniProtKB-UniRule"/>
</dbReference>
<dbReference type="GO" id="GO:0005886">
    <property type="term" value="C:plasma membrane"/>
    <property type="evidence" value="ECO:0007669"/>
    <property type="project" value="UniProtKB-SubCell"/>
</dbReference>
<keyword evidence="7 8" id="KW-0472">Membrane</keyword>
<keyword evidence="3 8" id="KW-0349">Heme</keyword>
<dbReference type="GO" id="GO:0009055">
    <property type="term" value="F:electron transfer activity"/>
    <property type="evidence" value="ECO:0007669"/>
    <property type="project" value="UniProtKB-UniRule"/>
</dbReference>